<feature type="compositionally biased region" description="Polar residues" evidence="2">
    <location>
        <begin position="472"/>
        <end position="482"/>
    </location>
</feature>
<feature type="region of interest" description="Disordered" evidence="2">
    <location>
        <begin position="530"/>
        <end position="557"/>
    </location>
</feature>
<reference evidence="4" key="1">
    <citation type="submission" date="2016-11" db="EMBL/GenBank/DDBJ databases">
        <title>The genome sequence of Colletotrichum cuscutae.</title>
        <authorList>
            <person name="Baroncelli R."/>
        </authorList>
    </citation>
    <scope>NUCLEOTIDE SEQUENCE</scope>
    <source>
        <strain evidence="4">IMI 304802</strain>
    </source>
</reference>
<evidence type="ECO:0000259" key="3">
    <source>
        <dbReference type="PROSITE" id="PS50048"/>
    </source>
</evidence>
<dbReference type="AlphaFoldDB" id="A0AAI9Y8Q3"/>
<evidence type="ECO:0000256" key="2">
    <source>
        <dbReference type="SAM" id="MobiDB-lite"/>
    </source>
</evidence>
<feature type="compositionally biased region" description="Polar residues" evidence="2">
    <location>
        <begin position="376"/>
        <end position="388"/>
    </location>
</feature>
<proteinExistence type="predicted"/>
<dbReference type="Gene3D" id="4.10.240.10">
    <property type="entry name" value="Zn(2)-C6 fungal-type DNA-binding domain"/>
    <property type="match status" value="1"/>
</dbReference>
<dbReference type="SMART" id="SM00066">
    <property type="entry name" value="GAL4"/>
    <property type="match status" value="1"/>
</dbReference>
<dbReference type="SUPFAM" id="SSF57701">
    <property type="entry name" value="Zn2/Cys6 DNA-binding domain"/>
    <property type="match status" value="1"/>
</dbReference>
<feature type="compositionally biased region" description="Low complexity" evidence="2">
    <location>
        <begin position="410"/>
        <end position="425"/>
    </location>
</feature>
<accession>A0AAI9Y8Q3</accession>
<protein>
    <recommendedName>
        <fullName evidence="3">Zn(2)-C6 fungal-type domain-containing protein</fullName>
    </recommendedName>
</protein>
<feature type="region of interest" description="Disordered" evidence="2">
    <location>
        <begin position="22"/>
        <end position="53"/>
    </location>
</feature>
<feature type="compositionally biased region" description="Low complexity" evidence="2">
    <location>
        <begin position="449"/>
        <end position="463"/>
    </location>
</feature>
<evidence type="ECO:0000313" key="5">
    <source>
        <dbReference type="Proteomes" id="UP001239213"/>
    </source>
</evidence>
<dbReference type="EMBL" id="MPDP01000045">
    <property type="protein sequence ID" value="KAK1489721.1"/>
    <property type="molecule type" value="Genomic_DNA"/>
</dbReference>
<evidence type="ECO:0000313" key="4">
    <source>
        <dbReference type="EMBL" id="KAK1489721.1"/>
    </source>
</evidence>
<dbReference type="PANTHER" id="PTHR31668">
    <property type="entry name" value="GLUCOSE TRANSPORT TRANSCRIPTION REGULATOR RGT1-RELATED-RELATED"/>
    <property type="match status" value="1"/>
</dbReference>
<dbReference type="GO" id="GO:0008270">
    <property type="term" value="F:zinc ion binding"/>
    <property type="evidence" value="ECO:0007669"/>
    <property type="project" value="InterPro"/>
</dbReference>
<feature type="domain" description="Zn(2)-C6 fungal-type" evidence="3">
    <location>
        <begin position="59"/>
        <end position="93"/>
    </location>
</feature>
<dbReference type="InterPro" id="IPR001138">
    <property type="entry name" value="Zn2Cys6_DnaBD"/>
</dbReference>
<dbReference type="GO" id="GO:0000981">
    <property type="term" value="F:DNA-binding transcription factor activity, RNA polymerase II-specific"/>
    <property type="evidence" value="ECO:0007669"/>
    <property type="project" value="InterPro"/>
</dbReference>
<dbReference type="PROSITE" id="PS00463">
    <property type="entry name" value="ZN2_CY6_FUNGAL_1"/>
    <property type="match status" value="1"/>
</dbReference>
<gene>
    <name evidence="4" type="ORF">CCUS01_14665</name>
</gene>
<dbReference type="InterPro" id="IPR036864">
    <property type="entry name" value="Zn2-C6_fun-type_DNA-bd_sf"/>
</dbReference>
<organism evidence="4 5">
    <name type="scientific">Colletotrichum cuscutae</name>
    <dbReference type="NCBI Taxonomy" id="1209917"/>
    <lineage>
        <taxon>Eukaryota</taxon>
        <taxon>Fungi</taxon>
        <taxon>Dikarya</taxon>
        <taxon>Ascomycota</taxon>
        <taxon>Pezizomycotina</taxon>
        <taxon>Sordariomycetes</taxon>
        <taxon>Hypocreomycetidae</taxon>
        <taxon>Glomerellales</taxon>
        <taxon>Glomerellaceae</taxon>
        <taxon>Colletotrichum</taxon>
        <taxon>Colletotrichum acutatum species complex</taxon>
    </lineage>
</organism>
<feature type="region of interest" description="Disordered" evidence="2">
    <location>
        <begin position="321"/>
        <end position="501"/>
    </location>
</feature>
<keyword evidence="1" id="KW-0539">Nucleus</keyword>
<dbReference type="InterPro" id="IPR050797">
    <property type="entry name" value="Carb_Metab_Trans_Reg"/>
</dbReference>
<dbReference type="PROSITE" id="PS50048">
    <property type="entry name" value="ZN2_CY6_FUNGAL_2"/>
    <property type="match status" value="1"/>
</dbReference>
<name>A0AAI9Y8Q3_9PEZI</name>
<comment type="caution">
    <text evidence="4">The sequence shown here is derived from an EMBL/GenBank/DDBJ whole genome shotgun (WGS) entry which is preliminary data.</text>
</comment>
<dbReference type="Pfam" id="PF00172">
    <property type="entry name" value="Zn_clus"/>
    <property type="match status" value="1"/>
</dbReference>
<dbReference type="Proteomes" id="UP001239213">
    <property type="component" value="Unassembled WGS sequence"/>
</dbReference>
<keyword evidence="5" id="KW-1185">Reference proteome</keyword>
<feature type="compositionally biased region" description="Basic and acidic residues" evidence="2">
    <location>
        <begin position="42"/>
        <end position="52"/>
    </location>
</feature>
<feature type="compositionally biased region" description="Low complexity" evidence="2">
    <location>
        <begin position="321"/>
        <end position="365"/>
    </location>
</feature>
<sequence>MVSPAYYADGRRYSRVDPTYVYPERQQRHHSHSSEARTSNMTERETDTDTPPRKRIAVACGRCRKRKIRCSGDTGNGLPCQNCKAAGAESCMFLRVASTEAPWVSTDQTFTYDLKAARAYAHTAMASPLNSSPPHHYTSDIHDGLPRYSSTSASYYGGKYYASPATMPSWSATPGYSEDAVDYSPAAVASMGYPYSYQQPSDTSYYYRVNPTAKVAAAAPSTGDLYVNTADAVAAAGYAYGSNAGTVTQLPHRPAGNVTAAAAAAAAAAAVQQSEGQNFSFTGVAASLPPAGGDRRLPDPATRQPVANANVLAYRTEGAAAATSSTASTSTKSSGSPTSQPSPISDVTTSYTTSGPSGSGSFETSPVSAYPPPSHTVPSMTHQQQRISNAEMAGYPPSTTTSGGNEPIFSASESSLRSASDSDLSYKYTDSSTAPSGVGRDGSGRRGSGETTSSTSSSSSTTPVGGGGSLSNGQQYTVTTPSPGMYASGMRGEETVSRGGYSTSWVPARLRYAYSNDEWEVQVIIEETKPPPGRMLSKQRTPQPCFPSRRGGTSPTLYSSPAGNETWLALLYEVQAPDLGVPLFPGGEGVVRCMRVAQPCLALSSTVPNDNNDVYAANVYTVTGGQENRERFHLCRQWEAQE</sequence>
<evidence type="ECO:0000256" key="1">
    <source>
        <dbReference type="ARBA" id="ARBA00023242"/>
    </source>
</evidence>
<dbReference type="CDD" id="cd00067">
    <property type="entry name" value="GAL4"/>
    <property type="match status" value="1"/>
</dbReference>